<comment type="subcellular location">
    <subcellularLocation>
        <location evidence="1">Membrane</location>
        <topology evidence="1">Single-pass type I membrane protein</topology>
    </subcellularLocation>
</comment>
<dbReference type="InterPro" id="IPR032675">
    <property type="entry name" value="LRR_dom_sf"/>
</dbReference>
<dbReference type="AlphaFoldDB" id="A0A6J1CF34"/>
<evidence type="ECO:0000256" key="10">
    <source>
        <dbReference type="ARBA" id="ARBA00022741"/>
    </source>
</evidence>
<keyword evidence="16" id="KW-0325">Glycoprotein</keyword>
<evidence type="ECO:0000256" key="9">
    <source>
        <dbReference type="ARBA" id="ARBA00022737"/>
    </source>
</evidence>
<dbReference type="PANTHER" id="PTHR48006">
    <property type="entry name" value="LEUCINE-RICH REPEAT-CONTAINING PROTEIN DDB_G0281931-RELATED"/>
    <property type="match status" value="1"/>
</dbReference>
<dbReference type="GO" id="GO:0005524">
    <property type="term" value="F:ATP binding"/>
    <property type="evidence" value="ECO:0007669"/>
    <property type="project" value="UniProtKB-KW"/>
</dbReference>
<evidence type="ECO:0000256" key="2">
    <source>
        <dbReference type="ARBA" id="ARBA00012513"/>
    </source>
</evidence>
<feature type="chain" id="PRO_5027021285" description="non-specific serine/threonine protein kinase" evidence="21">
    <location>
        <begin position="27"/>
        <end position="1021"/>
    </location>
</feature>
<evidence type="ECO:0000256" key="16">
    <source>
        <dbReference type="ARBA" id="ARBA00023180"/>
    </source>
</evidence>
<gene>
    <name evidence="24" type="primary">LOC111010929</name>
</gene>
<keyword evidence="6" id="KW-0808">Transferase</keyword>
<dbReference type="InterPro" id="IPR001245">
    <property type="entry name" value="Ser-Thr/Tyr_kinase_cat_dom"/>
</dbReference>
<evidence type="ECO:0000256" key="12">
    <source>
        <dbReference type="ARBA" id="ARBA00022840"/>
    </source>
</evidence>
<feature type="domain" description="Protein kinase" evidence="22">
    <location>
        <begin position="676"/>
        <end position="951"/>
    </location>
</feature>
<dbReference type="FunFam" id="1.10.510.10:FF:000044">
    <property type="entry name" value="Putative LRR receptor-like serine/threonine-protein kinase"/>
    <property type="match status" value="1"/>
</dbReference>
<keyword evidence="23" id="KW-1185">Reference proteome</keyword>
<dbReference type="Pfam" id="PF07714">
    <property type="entry name" value="PK_Tyr_Ser-Thr"/>
    <property type="match status" value="1"/>
</dbReference>
<keyword evidence="15" id="KW-0675">Receptor</keyword>
<dbReference type="PROSITE" id="PS00108">
    <property type="entry name" value="PROTEIN_KINASE_ST"/>
    <property type="match status" value="1"/>
</dbReference>
<evidence type="ECO:0000256" key="13">
    <source>
        <dbReference type="ARBA" id="ARBA00022989"/>
    </source>
</evidence>
<dbReference type="Gene3D" id="3.80.10.10">
    <property type="entry name" value="Ribonuclease Inhibitor"/>
    <property type="match status" value="3"/>
</dbReference>
<dbReference type="PANTHER" id="PTHR48006:SF72">
    <property type="entry name" value="LRR RECEPTOR-LIKE SERINE_THREONINE-PROTEIN KINASE RFK1-RELATED"/>
    <property type="match status" value="1"/>
</dbReference>
<dbReference type="GeneID" id="111010929"/>
<evidence type="ECO:0000256" key="11">
    <source>
        <dbReference type="ARBA" id="ARBA00022777"/>
    </source>
</evidence>
<comment type="catalytic activity">
    <reaction evidence="18">
        <text>L-seryl-[protein] + ATP = O-phospho-L-seryl-[protein] + ADP + H(+)</text>
        <dbReference type="Rhea" id="RHEA:17989"/>
        <dbReference type="Rhea" id="RHEA-COMP:9863"/>
        <dbReference type="Rhea" id="RHEA-COMP:11604"/>
        <dbReference type="ChEBI" id="CHEBI:15378"/>
        <dbReference type="ChEBI" id="CHEBI:29999"/>
        <dbReference type="ChEBI" id="CHEBI:30616"/>
        <dbReference type="ChEBI" id="CHEBI:83421"/>
        <dbReference type="ChEBI" id="CHEBI:456216"/>
        <dbReference type="EC" id="2.7.11.1"/>
    </reaction>
</comment>
<dbReference type="FunFam" id="3.80.10.10:FF:000452">
    <property type="entry name" value="Probable LRR receptor-like serine/threonine-protein kinase RFK1"/>
    <property type="match status" value="1"/>
</dbReference>
<comment type="catalytic activity">
    <reaction evidence="17">
        <text>L-threonyl-[protein] + ATP = O-phospho-L-threonyl-[protein] + ADP + H(+)</text>
        <dbReference type="Rhea" id="RHEA:46608"/>
        <dbReference type="Rhea" id="RHEA-COMP:11060"/>
        <dbReference type="Rhea" id="RHEA-COMP:11605"/>
        <dbReference type="ChEBI" id="CHEBI:15378"/>
        <dbReference type="ChEBI" id="CHEBI:30013"/>
        <dbReference type="ChEBI" id="CHEBI:30616"/>
        <dbReference type="ChEBI" id="CHEBI:61977"/>
        <dbReference type="ChEBI" id="CHEBI:456216"/>
        <dbReference type="EC" id="2.7.11.1"/>
    </reaction>
</comment>
<dbReference type="RefSeq" id="XP_022140204.1">
    <property type="nucleotide sequence ID" value="XM_022284512.1"/>
</dbReference>
<evidence type="ECO:0000313" key="24">
    <source>
        <dbReference type="RefSeq" id="XP_022140204.1"/>
    </source>
</evidence>
<reference evidence="24" key="1">
    <citation type="submission" date="2025-08" db="UniProtKB">
        <authorList>
            <consortium name="RefSeq"/>
        </authorList>
    </citation>
    <scope>IDENTIFICATION</scope>
    <source>
        <strain evidence="24">OHB3-1</strain>
    </source>
</reference>
<organism evidence="23 24">
    <name type="scientific">Momordica charantia</name>
    <name type="common">Bitter gourd</name>
    <name type="synonym">Balsam pear</name>
    <dbReference type="NCBI Taxonomy" id="3673"/>
    <lineage>
        <taxon>Eukaryota</taxon>
        <taxon>Viridiplantae</taxon>
        <taxon>Streptophyta</taxon>
        <taxon>Embryophyta</taxon>
        <taxon>Tracheophyta</taxon>
        <taxon>Spermatophyta</taxon>
        <taxon>Magnoliopsida</taxon>
        <taxon>eudicotyledons</taxon>
        <taxon>Gunneridae</taxon>
        <taxon>Pentapetalae</taxon>
        <taxon>rosids</taxon>
        <taxon>fabids</taxon>
        <taxon>Cucurbitales</taxon>
        <taxon>Cucurbitaceae</taxon>
        <taxon>Momordiceae</taxon>
        <taxon>Momordica</taxon>
    </lineage>
</organism>
<evidence type="ECO:0000256" key="5">
    <source>
        <dbReference type="ARBA" id="ARBA00022614"/>
    </source>
</evidence>
<evidence type="ECO:0000256" key="19">
    <source>
        <dbReference type="SAM" id="MobiDB-lite"/>
    </source>
</evidence>
<feature type="compositionally biased region" description="Polar residues" evidence="19">
    <location>
        <begin position="980"/>
        <end position="1004"/>
    </location>
</feature>
<dbReference type="InterPro" id="IPR051824">
    <property type="entry name" value="LRR_Rcpt-Like_S/T_Kinase"/>
</dbReference>
<accession>A0A6J1CF34</accession>
<evidence type="ECO:0000256" key="3">
    <source>
        <dbReference type="ARBA" id="ARBA00022527"/>
    </source>
</evidence>
<evidence type="ECO:0000256" key="8">
    <source>
        <dbReference type="ARBA" id="ARBA00022729"/>
    </source>
</evidence>
<dbReference type="InterPro" id="IPR000719">
    <property type="entry name" value="Prot_kinase_dom"/>
</dbReference>
<evidence type="ECO:0000256" key="18">
    <source>
        <dbReference type="ARBA" id="ARBA00048679"/>
    </source>
</evidence>
<keyword evidence="11" id="KW-0418">Kinase</keyword>
<keyword evidence="7 20" id="KW-0812">Transmembrane</keyword>
<keyword evidence="8 21" id="KW-0732">Signal</keyword>
<dbReference type="Proteomes" id="UP000504603">
    <property type="component" value="Unplaced"/>
</dbReference>
<dbReference type="SMART" id="SM00220">
    <property type="entry name" value="S_TKc"/>
    <property type="match status" value="1"/>
</dbReference>
<feature type="region of interest" description="Disordered" evidence="19">
    <location>
        <begin position="974"/>
        <end position="1021"/>
    </location>
</feature>
<dbReference type="CDD" id="cd14066">
    <property type="entry name" value="STKc_IRAK"/>
    <property type="match status" value="1"/>
</dbReference>
<dbReference type="InterPro" id="IPR011009">
    <property type="entry name" value="Kinase-like_dom_sf"/>
</dbReference>
<keyword evidence="5" id="KW-0433">Leucine-rich repeat</keyword>
<keyword evidence="13 20" id="KW-1133">Transmembrane helix</keyword>
<dbReference type="FunFam" id="2.60.120.430:FF:000004">
    <property type="entry name" value="Putative leucine-rich repeat receptor-like serine/threonine-protein kinase"/>
    <property type="match status" value="1"/>
</dbReference>
<evidence type="ECO:0000256" key="20">
    <source>
        <dbReference type="SAM" id="Phobius"/>
    </source>
</evidence>
<evidence type="ECO:0000256" key="4">
    <source>
        <dbReference type="ARBA" id="ARBA00022553"/>
    </source>
</evidence>
<proteinExistence type="predicted"/>
<evidence type="ECO:0000256" key="15">
    <source>
        <dbReference type="ARBA" id="ARBA00023170"/>
    </source>
</evidence>
<dbReference type="FunFam" id="3.30.200.20:FF:000217">
    <property type="entry name" value="probable LRR receptor-like serine/threonine-protein kinase At1g53430"/>
    <property type="match status" value="1"/>
</dbReference>
<sequence length="1021" mass="114426">MMVVKSFFVFMIIGLDCFMLLRFADSKLPQEEVDALQQITRKLGAVYWKFNSDSCSIEMFGLTEKAPRESESKITCDCKFAKETICHVIKMKFKKHNLPGVLPPEMVKLPYLQEIDLAYNYLHGSIPREWASMRLSWISVLVNRLSGEIPAELGNITTLTYLNLEANQFTGVIPSQLGRLSGLQTLMLSSNQLTGTLPTTFAGLENLRDFRINDIDLNGTMPDFIQNWKQLERLELHASGLQGPIPANISYLINLRELRISDMKGPKQDFPLLMGMFSMMRLVLRNCNLAGKIPPYVWKMPVMELMDLSFNQLTGEVPEDITIERLRFIFLSGNLLSGNLPESIFKDGTNVDLSYNNLEWQGSKQHACRTNMNMNLNLFRSSTGNTLKQGGLPCVENSICPKYSRCWFISSGGSDFTVDVDGDNILYHGDVDVEGGTAKFYIDPDSYWGLSSTGDFMDDYDYQNTRYTLSLPSTNLSVMYSTARRSPISLTYFHHCLDNGNYSVKLHFAEIQFTDNQTYTSLGRRKFDVYIQDRLVLENFDIEERAGGAQKPTEVQFHNITVTNHVLEIRFSWAGKGTTRVPTRGVYGPLISAISVYSDLSYCTISGSGKQRTLSIVVGVTSGLFCLMIIIFGFIWWKGTLRAINQNEGATDVAGVIEVQTGLFTLKQIKAATNAFDSSNKIGEGGFGPVFKGQLADGTLVAIKQLSSKSRQGNREFLNEIGMISCLQHPNLVKLHGCCIEGDQLLLVYEYMENNSLARALFGPDHTRLNLDWPTRLKICIGVAKGLAYLHEESNLKIVHRDIKATNVLLDSDLNPKISDFGLAKHDDEEKTHITTRVAGTIGYMAPEYALWGYLSHKADVYSFGVVALEVISGRSNNDFVPSETCVCILDWACCLQQSGNFMELVDEMLRPEINRKEAENMVKVALLCTNASASVRPTISEVVNMLEGRMEIPDLNPGPSTYTEDLRFKAMRDVRKPQHSQSGSDSQTHSTMQTFGSSSTSGNEFCEISPEPRSSYHRPE</sequence>
<dbReference type="Pfam" id="PF11721">
    <property type="entry name" value="Malectin"/>
    <property type="match status" value="1"/>
</dbReference>
<dbReference type="EC" id="2.7.11.1" evidence="2"/>
<dbReference type="Pfam" id="PF23598">
    <property type="entry name" value="LRR_14"/>
    <property type="match status" value="1"/>
</dbReference>
<protein>
    <recommendedName>
        <fullName evidence="2">non-specific serine/threonine protein kinase</fullName>
        <ecNumber evidence="2">2.7.11.1</ecNumber>
    </recommendedName>
</protein>
<feature type="signal peptide" evidence="21">
    <location>
        <begin position="1"/>
        <end position="26"/>
    </location>
</feature>
<evidence type="ECO:0000259" key="22">
    <source>
        <dbReference type="PROSITE" id="PS50011"/>
    </source>
</evidence>
<dbReference type="GO" id="GO:0016020">
    <property type="term" value="C:membrane"/>
    <property type="evidence" value="ECO:0007669"/>
    <property type="project" value="UniProtKB-SubCell"/>
</dbReference>
<evidence type="ECO:0000256" key="6">
    <source>
        <dbReference type="ARBA" id="ARBA00022679"/>
    </source>
</evidence>
<evidence type="ECO:0000256" key="7">
    <source>
        <dbReference type="ARBA" id="ARBA00022692"/>
    </source>
</evidence>
<evidence type="ECO:0000313" key="23">
    <source>
        <dbReference type="Proteomes" id="UP000504603"/>
    </source>
</evidence>
<evidence type="ECO:0000256" key="17">
    <source>
        <dbReference type="ARBA" id="ARBA00047899"/>
    </source>
</evidence>
<dbReference type="GO" id="GO:0004674">
    <property type="term" value="F:protein serine/threonine kinase activity"/>
    <property type="evidence" value="ECO:0007669"/>
    <property type="project" value="UniProtKB-KW"/>
</dbReference>
<dbReference type="PROSITE" id="PS50011">
    <property type="entry name" value="PROTEIN_KINASE_DOM"/>
    <property type="match status" value="1"/>
</dbReference>
<name>A0A6J1CF34_MOMCH</name>
<dbReference type="OrthoDB" id="1867350at2759"/>
<keyword evidence="3" id="KW-0723">Serine/threonine-protein kinase</keyword>
<keyword evidence="9" id="KW-0677">Repeat</keyword>
<keyword evidence="14 20" id="KW-0472">Membrane</keyword>
<dbReference type="SUPFAM" id="SSF56112">
    <property type="entry name" value="Protein kinase-like (PK-like)"/>
    <property type="match status" value="1"/>
</dbReference>
<dbReference type="Gene3D" id="1.10.510.10">
    <property type="entry name" value="Transferase(Phosphotransferase) domain 1"/>
    <property type="match status" value="1"/>
</dbReference>
<dbReference type="Gene3D" id="2.60.120.430">
    <property type="entry name" value="Galactose-binding lectin"/>
    <property type="match status" value="1"/>
</dbReference>
<evidence type="ECO:0000256" key="21">
    <source>
        <dbReference type="SAM" id="SignalP"/>
    </source>
</evidence>
<dbReference type="Gene3D" id="3.30.200.20">
    <property type="entry name" value="Phosphorylase Kinase, domain 1"/>
    <property type="match status" value="1"/>
</dbReference>
<dbReference type="KEGG" id="mcha:111010929"/>
<dbReference type="InterPro" id="IPR008271">
    <property type="entry name" value="Ser/Thr_kinase_AS"/>
</dbReference>
<feature type="transmembrane region" description="Helical" evidence="20">
    <location>
        <begin position="614"/>
        <end position="637"/>
    </location>
</feature>
<dbReference type="SUPFAM" id="SSF52058">
    <property type="entry name" value="L domain-like"/>
    <property type="match status" value="1"/>
</dbReference>
<keyword evidence="4" id="KW-0597">Phosphoprotein</keyword>
<evidence type="ECO:0000256" key="14">
    <source>
        <dbReference type="ARBA" id="ARBA00023136"/>
    </source>
</evidence>
<dbReference type="FunFam" id="3.80.10.10:FF:000433">
    <property type="entry name" value="Putative LRR receptor-like serine/threonine-protein kinase isoform A"/>
    <property type="match status" value="1"/>
</dbReference>
<dbReference type="InterPro" id="IPR055414">
    <property type="entry name" value="LRR_R13L4/SHOC2-like"/>
</dbReference>
<keyword evidence="12" id="KW-0067">ATP-binding</keyword>
<dbReference type="InterPro" id="IPR021720">
    <property type="entry name" value="Malectin_dom"/>
</dbReference>
<keyword evidence="10" id="KW-0547">Nucleotide-binding</keyword>
<evidence type="ECO:0000256" key="1">
    <source>
        <dbReference type="ARBA" id="ARBA00004479"/>
    </source>
</evidence>